<dbReference type="RefSeq" id="WP_073063179.1">
    <property type="nucleotide sequence ID" value="NZ_FQUS01000009.1"/>
</dbReference>
<keyword evidence="3 6" id="KW-0489">Methyltransferase</keyword>
<accession>A0A1M5C4U7</accession>
<dbReference type="HAMAP" id="MF_00735">
    <property type="entry name" value="Methyltr_PrmA"/>
    <property type="match status" value="1"/>
</dbReference>
<dbReference type="GO" id="GO:0005737">
    <property type="term" value="C:cytoplasm"/>
    <property type="evidence" value="ECO:0007669"/>
    <property type="project" value="UniProtKB-SubCell"/>
</dbReference>
<comment type="subcellular location">
    <subcellularLocation>
        <location evidence="6">Cytoplasm</location>
    </subcellularLocation>
</comment>
<feature type="binding site" evidence="6">
    <location>
        <position position="149"/>
    </location>
    <ligand>
        <name>S-adenosyl-L-methionine</name>
        <dbReference type="ChEBI" id="CHEBI:59789"/>
    </ligand>
</feature>
<proteinExistence type="inferred from homology"/>
<evidence type="ECO:0000313" key="8">
    <source>
        <dbReference type="Proteomes" id="UP000184041"/>
    </source>
</evidence>
<feature type="binding site" evidence="6">
    <location>
        <position position="171"/>
    </location>
    <ligand>
        <name>S-adenosyl-L-methionine</name>
        <dbReference type="ChEBI" id="CHEBI:59789"/>
    </ligand>
</feature>
<dbReference type="PANTHER" id="PTHR43648">
    <property type="entry name" value="ELECTRON TRANSFER FLAVOPROTEIN BETA SUBUNIT LYSINE METHYLTRANSFERASE"/>
    <property type="match status" value="1"/>
</dbReference>
<keyword evidence="8" id="KW-1185">Reference proteome</keyword>
<reference evidence="7 8" key="1">
    <citation type="submission" date="2016-11" db="EMBL/GenBank/DDBJ databases">
        <authorList>
            <person name="Jaros S."/>
            <person name="Januszkiewicz K."/>
            <person name="Wedrychowicz H."/>
        </authorList>
    </citation>
    <scope>NUCLEOTIDE SEQUENCE [LARGE SCALE GENOMIC DNA]</scope>
    <source>
        <strain evidence="7 8">DSM 21986</strain>
    </source>
</reference>
<dbReference type="CDD" id="cd02440">
    <property type="entry name" value="AdoMet_MTases"/>
    <property type="match status" value="1"/>
</dbReference>
<dbReference type="OrthoDB" id="9785995at2"/>
<feature type="binding site" evidence="6">
    <location>
        <position position="128"/>
    </location>
    <ligand>
        <name>S-adenosyl-L-methionine</name>
        <dbReference type="ChEBI" id="CHEBI:59789"/>
    </ligand>
</feature>
<keyword evidence="2 6" id="KW-0963">Cytoplasm</keyword>
<name>A0A1M5C4U7_9BACT</name>
<evidence type="ECO:0000256" key="1">
    <source>
        <dbReference type="ARBA" id="ARBA00009741"/>
    </source>
</evidence>
<dbReference type="EC" id="2.1.1.-" evidence="6"/>
<evidence type="ECO:0000313" key="7">
    <source>
        <dbReference type="EMBL" id="SHF49794.1"/>
    </source>
</evidence>
<dbReference type="InterPro" id="IPR004498">
    <property type="entry name" value="Ribosomal_PrmA_MeTrfase"/>
</dbReference>
<dbReference type="EMBL" id="FQUS01000009">
    <property type="protein sequence ID" value="SHF49794.1"/>
    <property type="molecule type" value="Genomic_DNA"/>
</dbReference>
<dbReference type="AlphaFoldDB" id="A0A1M5C4U7"/>
<protein>
    <recommendedName>
        <fullName evidence="6">Ribosomal protein L11 methyltransferase</fullName>
        <shortName evidence="6">L11 Mtase</shortName>
        <ecNumber evidence="6">2.1.1.-</ecNumber>
    </recommendedName>
</protein>
<dbReference type="GO" id="GO:0016279">
    <property type="term" value="F:protein-lysine N-methyltransferase activity"/>
    <property type="evidence" value="ECO:0007669"/>
    <property type="project" value="RHEA"/>
</dbReference>
<dbReference type="PANTHER" id="PTHR43648:SF1">
    <property type="entry name" value="ELECTRON TRANSFER FLAVOPROTEIN BETA SUBUNIT LYSINE METHYLTRANSFERASE"/>
    <property type="match status" value="1"/>
</dbReference>
<dbReference type="SUPFAM" id="SSF53335">
    <property type="entry name" value="S-adenosyl-L-methionine-dependent methyltransferases"/>
    <property type="match status" value="1"/>
</dbReference>
<evidence type="ECO:0000256" key="6">
    <source>
        <dbReference type="HAMAP-Rule" id="MF_00735"/>
    </source>
</evidence>
<evidence type="ECO:0000256" key="5">
    <source>
        <dbReference type="ARBA" id="ARBA00022691"/>
    </source>
</evidence>
<keyword evidence="4 6" id="KW-0808">Transferase</keyword>
<keyword evidence="7" id="KW-0689">Ribosomal protein</keyword>
<keyword evidence="7" id="KW-0687">Ribonucleoprotein</keyword>
<evidence type="ECO:0000256" key="2">
    <source>
        <dbReference type="ARBA" id="ARBA00022490"/>
    </source>
</evidence>
<dbReference type="Proteomes" id="UP000184041">
    <property type="component" value="Unassembled WGS sequence"/>
</dbReference>
<evidence type="ECO:0000256" key="4">
    <source>
        <dbReference type="ARBA" id="ARBA00022679"/>
    </source>
</evidence>
<feature type="binding site" evidence="6">
    <location>
        <position position="215"/>
    </location>
    <ligand>
        <name>S-adenosyl-L-methionine</name>
        <dbReference type="ChEBI" id="CHEBI:59789"/>
    </ligand>
</feature>
<keyword evidence="5 6" id="KW-0949">S-adenosyl-L-methionine</keyword>
<dbReference type="GO" id="GO:0032259">
    <property type="term" value="P:methylation"/>
    <property type="evidence" value="ECO:0007669"/>
    <property type="project" value="UniProtKB-KW"/>
</dbReference>
<dbReference type="Pfam" id="PF06325">
    <property type="entry name" value="PrmA"/>
    <property type="match status" value="1"/>
</dbReference>
<organism evidence="7 8">
    <name type="scientific">Fodinibius roseus</name>
    <dbReference type="NCBI Taxonomy" id="1194090"/>
    <lineage>
        <taxon>Bacteria</taxon>
        <taxon>Pseudomonadati</taxon>
        <taxon>Balneolota</taxon>
        <taxon>Balneolia</taxon>
        <taxon>Balneolales</taxon>
        <taxon>Balneolaceae</taxon>
        <taxon>Fodinibius</taxon>
    </lineage>
</organism>
<dbReference type="NCBIfam" id="NF001785">
    <property type="entry name" value="PRK00517.2-2"/>
    <property type="match status" value="1"/>
</dbReference>
<comment type="function">
    <text evidence="6">Methylates ribosomal protein L11.</text>
</comment>
<dbReference type="GO" id="GO:0005840">
    <property type="term" value="C:ribosome"/>
    <property type="evidence" value="ECO:0007669"/>
    <property type="project" value="UniProtKB-KW"/>
</dbReference>
<evidence type="ECO:0000256" key="3">
    <source>
        <dbReference type="ARBA" id="ARBA00022603"/>
    </source>
</evidence>
<gene>
    <name evidence="6" type="primary">prmA</name>
    <name evidence="7" type="ORF">SAMN05443144_109100</name>
</gene>
<dbReference type="Gene3D" id="3.40.50.150">
    <property type="entry name" value="Vaccinia Virus protein VP39"/>
    <property type="match status" value="1"/>
</dbReference>
<comment type="catalytic activity">
    <reaction evidence="6">
        <text>L-lysyl-[protein] + 3 S-adenosyl-L-methionine = N(6),N(6),N(6)-trimethyl-L-lysyl-[protein] + 3 S-adenosyl-L-homocysteine + 3 H(+)</text>
        <dbReference type="Rhea" id="RHEA:54192"/>
        <dbReference type="Rhea" id="RHEA-COMP:9752"/>
        <dbReference type="Rhea" id="RHEA-COMP:13826"/>
        <dbReference type="ChEBI" id="CHEBI:15378"/>
        <dbReference type="ChEBI" id="CHEBI:29969"/>
        <dbReference type="ChEBI" id="CHEBI:57856"/>
        <dbReference type="ChEBI" id="CHEBI:59789"/>
        <dbReference type="ChEBI" id="CHEBI:61961"/>
    </reaction>
</comment>
<dbReference type="InterPro" id="IPR029063">
    <property type="entry name" value="SAM-dependent_MTases_sf"/>
</dbReference>
<sequence>MTYIKLEIALPDEYHEPLIAELSEMGFDGFEQRDHQVITYIEKGNLAIADREQIEQLLAGFPGHCFIEKEEVVEDQNWNEQWEQTVGAREIGRFFVKPTWSTDPVPGDKILLEIDPKMSFGTGYHETTRLILKLLPGMVRRDDTVIDAGTGTAILSIAAVKLGASRVLAFDTDEWSIKNARENILLNGVDTRITVVKGSTEVVPATMKADLLLANIQRNVILELLPDFIKSLKKGGNMVLSGLVESDRADIRRRLSQDARVIDIQQENEWIAIHAQAKK</sequence>
<dbReference type="InterPro" id="IPR050078">
    <property type="entry name" value="Ribosomal_L11_MeTrfase_PrmA"/>
</dbReference>
<dbReference type="STRING" id="1194090.SAMN05443144_109100"/>
<comment type="similarity">
    <text evidence="1 6">Belongs to the methyltransferase superfamily. PrmA family.</text>
</comment>